<evidence type="ECO:0000313" key="4">
    <source>
        <dbReference type="EMBL" id="KXG51252.1"/>
    </source>
</evidence>
<dbReference type="OrthoDB" id="4369165at2759"/>
<dbReference type="RefSeq" id="XP_040643649.1">
    <property type="nucleotide sequence ID" value="XM_040797333.1"/>
</dbReference>
<dbReference type="Proteomes" id="UP000070168">
    <property type="component" value="Unassembled WGS sequence"/>
</dbReference>
<evidence type="ECO:0000313" key="5">
    <source>
        <dbReference type="Proteomes" id="UP000070168"/>
    </source>
</evidence>
<accession>A0A135LQN3</accession>
<evidence type="ECO:0000313" key="3">
    <source>
        <dbReference type="EMBL" id="KXG51250.1"/>
    </source>
</evidence>
<keyword evidence="5" id="KW-1185">Reference proteome</keyword>
<feature type="compositionally biased region" description="Polar residues" evidence="1">
    <location>
        <begin position="240"/>
        <end position="249"/>
    </location>
</feature>
<dbReference type="EMBL" id="LHQR01000090">
    <property type="protein sequence ID" value="KXG45113.1"/>
    <property type="molecule type" value="Genomic_DNA"/>
</dbReference>
<gene>
    <name evidence="2" type="ORF">PGRI_096200</name>
    <name evidence="3" type="ORF">PGRI_096240</name>
    <name evidence="4" type="ORF">PGRI_096270</name>
</gene>
<dbReference type="OMA" id="INILPWF"/>
<dbReference type="EMBL" id="LHQR01000042">
    <property type="protein sequence ID" value="KXG51250.1"/>
    <property type="molecule type" value="Genomic_DNA"/>
</dbReference>
<dbReference type="GeneID" id="63712633"/>
<reference evidence="4" key="1">
    <citation type="submission" date="2015-08" db="EMBL/GenBank/DDBJ databases">
        <authorList>
            <person name="Babu N.S."/>
            <person name="Beckwith C.J."/>
            <person name="Beseler K.G."/>
            <person name="Brison A."/>
            <person name="Carone J.V."/>
            <person name="Caskin T.P."/>
            <person name="Diamond M."/>
            <person name="Durham M.E."/>
            <person name="Foxe J.M."/>
            <person name="Go M."/>
            <person name="Henderson B.A."/>
            <person name="Jones I.B."/>
            <person name="McGettigan J.A."/>
            <person name="Micheletti S.J."/>
            <person name="Nasrallah M.E."/>
            <person name="Ortiz D."/>
            <person name="Piller C.R."/>
            <person name="Privatt S.R."/>
            <person name="Schneider S.L."/>
            <person name="Sharp S."/>
            <person name="Smith T.C."/>
            <person name="Stanton J.D."/>
            <person name="Ullery H.E."/>
            <person name="Wilson R.J."/>
            <person name="Serrano M.G."/>
            <person name="Buck G."/>
            <person name="Lee V."/>
            <person name="Wang Y."/>
            <person name="Carvalho R."/>
            <person name="Voegtly L."/>
            <person name="Shi R."/>
            <person name="Duckworth R."/>
            <person name="Johnson A."/>
            <person name="Loviza R."/>
            <person name="Walstead R."/>
            <person name="Shah Z."/>
            <person name="Kiflezghi M."/>
            <person name="Wade K."/>
            <person name="Ball S.L."/>
            <person name="Bradley K.W."/>
            <person name="Asai D.J."/>
            <person name="Bowman C.A."/>
            <person name="Russell D.A."/>
            <person name="Pope W.H."/>
            <person name="Jacobs-Sera D."/>
            <person name="Hendrix R.W."/>
            <person name="Hatfull G.F."/>
        </authorList>
    </citation>
    <scope>NUCLEOTIDE SEQUENCE</scope>
    <source>
        <strain evidence="4">PG3</strain>
    </source>
</reference>
<comment type="caution">
    <text evidence="4">The sequence shown here is derived from an EMBL/GenBank/DDBJ whole genome shotgun (WGS) entry which is preliminary data.</text>
</comment>
<organism evidence="4 5">
    <name type="scientific">Penicillium patulum</name>
    <name type="common">Penicillium griseofulvum</name>
    <dbReference type="NCBI Taxonomy" id="5078"/>
    <lineage>
        <taxon>Eukaryota</taxon>
        <taxon>Fungi</taxon>
        <taxon>Dikarya</taxon>
        <taxon>Ascomycota</taxon>
        <taxon>Pezizomycotina</taxon>
        <taxon>Eurotiomycetes</taxon>
        <taxon>Eurotiomycetidae</taxon>
        <taxon>Eurotiales</taxon>
        <taxon>Aspergillaceae</taxon>
        <taxon>Penicillium</taxon>
    </lineage>
</organism>
<evidence type="ECO:0000256" key="1">
    <source>
        <dbReference type="SAM" id="MobiDB-lite"/>
    </source>
</evidence>
<dbReference type="EMBL" id="LHQR01000038">
    <property type="protein sequence ID" value="KXG51252.1"/>
    <property type="molecule type" value="Genomic_DNA"/>
</dbReference>
<name>A0A135LQN3_PENPA</name>
<evidence type="ECO:0000313" key="2">
    <source>
        <dbReference type="EMBL" id="KXG45113.1"/>
    </source>
</evidence>
<dbReference type="AlphaFoldDB" id="A0A135LQN3"/>
<reference evidence="4 5" key="2">
    <citation type="journal article" date="2016" name="BMC Genomics">
        <title>Genome sequencing and secondary metabolism of the postharvest pathogen Penicillium griseofulvum.</title>
        <authorList>
            <person name="Banani H."/>
            <person name="Marcet-Houben M."/>
            <person name="Ballester A.R."/>
            <person name="Abbruscato P."/>
            <person name="Gonzalez-Candelas L."/>
            <person name="Gabaldon T."/>
            <person name="Spadaro D."/>
        </authorList>
    </citation>
    <scope>NUCLEOTIDE SEQUENCE [LARGE SCALE GENOMIC DNA]</scope>
    <source>
        <strain evidence="4 5">PG3</strain>
    </source>
</reference>
<sequence length="270" mass="30536">MHREIATWHKRLVDRGYAKDGYVQRIDADMWTKDDEAYFGYSWTRQICRFGDVRLSLPSLPHGSTGPATLQRMNILPWFVAIGEDHQTLDTAESGTWDDLSRCHRDFDSGTKTPSGLPNSAFGGRMDHIFPATVRLGRLGAVSDALIGQTRWDTVDVRRELDILFGESDEAAWGYIRGWRRNAQQLYQKAFENLVAAEKQAFGEDSYFHRRELGQPTIPEFITDGVQYTEFQYPPGITEPASTKVSGLATSAEDMEDSDPMDISTIEESV</sequence>
<proteinExistence type="predicted"/>
<feature type="region of interest" description="Disordered" evidence="1">
    <location>
        <begin position="239"/>
        <end position="270"/>
    </location>
</feature>
<dbReference type="STRING" id="5078.A0A135LQN3"/>
<protein>
    <submittedName>
        <fullName evidence="4">Uncharacterized protein</fullName>
    </submittedName>
</protein>